<keyword evidence="3" id="KW-1185">Reference proteome</keyword>
<name>A0ABW7YHQ3_STRCE</name>
<gene>
    <name evidence="2" type="ORF">ACIA8P_46600</name>
</gene>
<protein>
    <submittedName>
        <fullName evidence="2">Replication-relaxation family protein</fullName>
    </submittedName>
</protein>
<accession>A0ABW7YHQ3</accession>
<dbReference type="Proteomes" id="UP001612415">
    <property type="component" value="Unassembled WGS sequence"/>
</dbReference>
<feature type="compositionally biased region" description="Pro residues" evidence="1">
    <location>
        <begin position="90"/>
        <end position="99"/>
    </location>
</feature>
<comment type="caution">
    <text evidence="2">The sequence shown here is derived from an EMBL/GenBank/DDBJ whole genome shotgun (WGS) entry which is preliminary data.</text>
</comment>
<evidence type="ECO:0000313" key="2">
    <source>
        <dbReference type="EMBL" id="MFI5681945.1"/>
    </source>
</evidence>
<reference evidence="2 3" key="1">
    <citation type="submission" date="2024-10" db="EMBL/GenBank/DDBJ databases">
        <title>The Natural Products Discovery Center: Release of the First 8490 Sequenced Strains for Exploring Actinobacteria Biosynthetic Diversity.</title>
        <authorList>
            <person name="Kalkreuter E."/>
            <person name="Kautsar S.A."/>
            <person name="Yang D."/>
            <person name="Bader C.D."/>
            <person name="Teijaro C.N."/>
            <person name="Fluegel L."/>
            <person name="Davis C.M."/>
            <person name="Simpson J.R."/>
            <person name="Lauterbach L."/>
            <person name="Steele A.D."/>
            <person name="Gui C."/>
            <person name="Meng S."/>
            <person name="Li G."/>
            <person name="Viehrig K."/>
            <person name="Ye F."/>
            <person name="Su P."/>
            <person name="Kiefer A.F."/>
            <person name="Nichols A."/>
            <person name="Cepeda A.J."/>
            <person name="Yan W."/>
            <person name="Fan B."/>
            <person name="Jiang Y."/>
            <person name="Adhikari A."/>
            <person name="Zheng C.-J."/>
            <person name="Schuster L."/>
            <person name="Cowan T.M."/>
            <person name="Smanski M.J."/>
            <person name="Chevrette M.G."/>
            <person name="De Carvalho L.P.S."/>
            <person name="Shen B."/>
        </authorList>
    </citation>
    <scope>NUCLEOTIDE SEQUENCE [LARGE SCALE GENOMIC DNA]</scope>
    <source>
        <strain evidence="2 3">NPDC051599</strain>
    </source>
</reference>
<dbReference type="EMBL" id="JBITDC010000035">
    <property type="protein sequence ID" value="MFI5681945.1"/>
    <property type="molecule type" value="Genomic_DNA"/>
</dbReference>
<evidence type="ECO:0000256" key="1">
    <source>
        <dbReference type="SAM" id="MobiDB-lite"/>
    </source>
</evidence>
<sequence length="99" mass="10511">MTDVDAGGGDRLALAVLVQYRMATTEQMHLMIAPGVRIEQTRRRLAKLRSEGLVDRITLLQAGRGGIVDSCGPSVGVGASRTRHGLPKSPRVPPPSVPS</sequence>
<evidence type="ECO:0000313" key="3">
    <source>
        <dbReference type="Proteomes" id="UP001612415"/>
    </source>
</evidence>
<proteinExistence type="predicted"/>
<feature type="region of interest" description="Disordered" evidence="1">
    <location>
        <begin position="76"/>
        <end position="99"/>
    </location>
</feature>
<dbReference type="RefSeq" id="WP_398663025.1">
    <property type="nucleotide sequence ID" value="NZ_JBITDC010000035.1"/>
</dbReference>
<organism evidence="2 3">
    <name type="scientific">Streptomyces cellulosae</name>
    <dbReference type="NCBI Taxonomy" id="1968"/>
    <lineage>
        <taxon>Bacteria</taxon>
        <taxon>Bacillati</taxon>
        <taxon>Actinomycetota</taxon>
        <taxon>Actinomycetes</taxon>
        <taxon>Kitasatosporales</taxon>
        <taxon>Streptomycetaceae</taxon>
        <taxon>Streptomyces</taxon>
    </lineage>
</organism>